<dbReference type="InterPro" id="IPR041679">
    <property type="entry name" value="DNA2/NAM7-like_C"/>
</dbReference>
<dbReference type="PANTHER" id="PTHR10887">
    <property type="entry name" value="DNA2/NAM7 HELICASE FAMILY"/>
    <property type="match status" value="1"/>
</dbReference>
<gene>
    <name evidence="4" type="ORF">C8P65_10199</name>
</gene>
<dbReference type="Pfam" id="PF13086">
    <property type="entry name" value="AAA_11"/>
    <property type="match status" value="1"/>
</dbReference>
<dbReference type="CDD" id="cd18808">
    <property type="entry name" value="SF1_C_Upf1"/>
    <property type="match status" value="1"/>
</dbReference>
<dbReference type="InterPro" id="IPR047187">
    <property type="entry name" value="SF1_C_Upf1"/>
</dbReference>
<organism evidence="4 5">
    <name type="scientific">Capnocytophaga leadbetteri</name>
    <dbReference type="NCBI Taxonomy" id="327575"/>
    <lineage>
        <taxon>Bacteria</taxon>
        <taxon>Pseudomonadati</taxon>
        <taxon>Bacteroidota</taxon>
        <taxon>Flavobacteriia</taxon>
        <taxon>Flavobacteriales</taxon>
        <taxon>Flavobacteriaceae</taxon>
        <taxon>Capnocytophaga</taxon>
    </lineage>
</organism>
<evidence type="ECO:0000256" key="1">
    <source>
        <dbReference type="SAM" id="Coils"/>
    </source>
</evidence>
<dbReference type="Gene3D" id="3.40.50.300">
    <property type="entry name" value="P-loop containing nucleotide triphosphate hydrolases"/>
    <property type="match status" value="3"/>
</dbReference>
<keyword evidence="1" id="KW-0175">Coiled coil</keyword>
<dbReference type="SUPFAM" id="SSF52540">
    <property type="entry name" value="P-loop containing nucleoside triphosphate hydrolases"/>
    <property type="match status" value="1"/>
</dbReference>
<protein>
    <submittedName>
        <fullName evidence="4">Uncharacterized protein DUF4011</fullName>
    </submittedName>
</protein>
<reference evidence="4 5" key="1">
    <citation type="submission" date="2018-04" db="EMBL/GenBank/DDBJ databases">
        <title>Genomic Encyclopedia of Archaeal and Bacterial Type Strains, Phase II (KMG-II): from individual species to whole genera.</title>
        <authorList>
            <person name="Goeker M."/>
        </authorList>
    </citation>
    <scope>NUCLEOTIDE SEQUENCE [LARGE SCALE GENOMIC DNA]</scope>
    <source>
        <strain evidence="4 5">DSM 22902</strain>
    </source>
</reference>
<dbReference type="InterPro" id="IPR025103">
    <property type="entry name" value="DUF4011"/>
</dbReference>
<dbReference type="InterPro" id="IPR045055">
    <property type="entry name" value="DNA2/NAM7-like"/>
</dbReference>
<comment type="caution">
    <text evidence="4">The sequence shown here is derived from an EMBL/GenBank/DDBJ whole genome shotgun (WGS) entry which is preliminary data.</text>
</comment>
<evidence type="ECO:0000313" key="5">
    <source>
        <dbReference type="Proteomes" id="UP000243985"/>
    </source>
</evidence>
<dbReference type="InterPro" id="IPR027417">
    <property type="entry name" value="P-loop_NTPase"/>
</dbReference>
<feature type="coiled-coil region" evidence="1">
    <location>
        <begin position="589"/>
        <end position="616"/>
    </location>
</feature>
<dbReference type="EMBL" id="QBKG01000001">
    <property type="protein sequence ID" value="PTX08434.1"/>
    <property type="molecule type" value="Genomic_DNA"/>
</dbReference>
<dbReference type="GeneID" id="84579508"/>
<feature type="domain" description="DNA2/NAM7 helicase-like C-terminal" evidence="3">
    <location>
        <begin position="958"/>
        <end position="1146"/>
    </location>
</feature>
<name>A0A2T5XY35_9FLAO</name>
<dbReference type="PANTHER" id="PTHR10887:SF530">
    <property type="entry name" value="SUPERFAMILY I DNA HELICASES"/>
    <property type="match status" value="1"/>
</dbReference>
<accession>A0A2T5XY35</accession>
<dbReference type="InterPro" id="IPR041677">
    <property type="entry name" value="DNA2/NAM7_AAA_11"/>
</dbReference>
<dbReference type="Pfam" id="PF13087">
    <property type="entry name" value="AAA_12"/>
    <property type="match status" value="1"/>
</dbReference>
<evidence type="ECO:0000259" key="2">
    <source>
        <dbReference type="Pfam" id="PF13086"/>
    </source>
</evidence>
<proteinExistence type="predicted"/>
<evidence type="ECO:0000313" key="4">
    <source>
        <dbReference type="EMBL" id="PTX08434.1"/>
    </source>
</evidence>
<dbReference type="RefSeq" id="WP_107780418.1">
    <property type="nucleotide sequence ID" value="NZ_QBKG01000001.1"/>
</dbReference>
<dbReference type="Proteomes" id="UP000243985">
    <property type="component" value="Unassembled WGS sequence"/>
</dbReference>
<dbReference type="GO" id="GO:0004386">
    <property type="term" value="F:helicase activity"/>
    <property type="evidence" value="ECO:0007669"/>
    <property type="project" value="InterPro"/>
</dbReference>
<sequence length="1297" mass="147357">MVLSSEIFRALQHKLKVGNRRGVHLNAIPANSRYKFDIARLSAIFKSLPERLVLDMLTLRNVKFSFSIYDTESTNIDQRGAATTPKTADENPELQKLVTHIETLIFQNEVVSAEKGINTLGFGFPILLRRDKSDGQLTAAPILIWSVKMKPTTQMNTWEISRNEDDPIYLNEVLINHLQSDSGVKLSPIPDEMLEDGKIDKPELLAICTEILQQLKIEQNLDFLLNNYAEIPPLKTKAEYEALLPNKGEGMIEKCGILSLFEVQKQNIINDYEGLIGNFKAEEIPLATDFQTLTSVPTDPSQQYVLEQLRQQRKVLIQGPPGTGKSQTLTAILINALQNKQKTLVVCEKQTALEVLYNALQQKGLGKYCTMVKDAIADRKLIVEAVRQTLDAPDFRKPSADNPTQTLTEQIVTLQNHKAAINAIHHKLNQPLIAGQNWTYIAAKLLEYTPDCEAIDLSGVHFQFTDEEWAALKALWQEGERLYEDYRPYANTDFLAPDTLTAQNFFSTEQQLATAFKQYEQQWETICQTAIAYRQQYEAKRKAAFAAQLTTLEQHRTEYEVLTATLAPTSDVFMPQKTEGFFYRLAAVFSSAKKKAIRTQQRLQQLSQEIKALSVHRNFSPIAISADLWANKAAIADYSSAIAQAQVDFADKVATDFAALDLLHYADPALSDDSLPLLQQQVQALKSAIQRDGWLQAPQWGTTYADFAAFMQQTLGIYQQYMSDTAHPLKATYQWHSWYRTLSPLQQQCVAALRPVKAWEASLLTVYYPLLQQQHADESLNFSPHTYSHFTAEMERFGATQHAFIQYYWDEEQRRTVKAFEEQHSALTVANLYNKRKSEKHNRLTLRQIAQQDIDLFTSFFPIVLTTPDACCNLFEGKHFYFDNVVFDEASQLKLEDNLPAMLKGKTIVIAGDEHQMPPSNYFSKVFDGTAEDEEDEDESDTSPAVLSGKEAMLNIESLLDYALEYQFSKNHLDFHYRSRHPYLIDFSNHAFYNARLRPLPNTKPFTPIAFAQVDGTFEEHINKEEAVEVIRTLERLAPRGDGSYPSVGIATFNITQRNYIRKQLLLKQQNDPAFAQKFSALEQAGLFIKNLENIQGDERDIIILSVTYGRKKDGKFVQSFGPLNHSKGYKLLNVIITRAKEKIYVCNSIPEEVFNNYKEALATEGANNRRAVLYAYLAYCKAISSGDEQARTEILSELDRYGHTHAQAATAGEEAWKTQTYLRLKAKHPDKKITPDYPFGGYTIDILLAPDAGKPIAIECMSKPLYEGELAYLEDLHKEKILRGAGYEYERIWAVN</sequence>
<dbReference type="Pfam" id="PF13195">
    <property type="entry name" value="DUF4011"/>
    <property type="match status" value="1"/>
</dbReference>
<feature type="domain" description="DNA2/NAM7 helicase helicase" evidence="2">
    <location>
        <begin position="301"/>
        <end position="566"/>
    </location>
</feature>
<evidence type="ECO:0000259" key="3">
    <source>
        <dbReference type="Pfam" id="PF13087"/>
    </source>
</evidence>